<organism evidence="5 6">
    <name type="scientific">Massilia timonae</name>
    <dbReference type="NCBI Taxonomy" id="47229"/>
    <lineage>
        <taxon>Bacteria</taxon>
        <taxon>Pseudomonadati</taxon>
        <taxon>Pseudomonadota</taxon>
        <taxon>Betaproteobacteria</taxon>
        <taxon>Burkholderiales</taxon>
        <taxon>Oxalobacteraceae</taxon>
        <taxon>Telluria group</taxon>
        <taxon>Massilia</taxon>
    </lineage>
</organism>
<dbReference type="Proteomes" id="UP000180246">
    <property type="component" value="Unassembled WGS sequence"/>
</dbReference>
<feature type="chain" id="PRO_5010171356" evidence="3">
    <location>
        <begin position="44"/>
        <end position="385"/>
    </location>
</feature>
<dbReference type="GO" id="GO:0009523">
    <property type="term" value="C:photosystem II"/>
    <property type="evidence" value="ECO:0007669"/>
    <property type="project" value="UniProtKB-KW"/>
</dbReference>
<dbReference type="Pfam" id="PF14870">
    <property type="entry name" value="PSII_BNR"/>
    <property type="match status" value="1"/>
</dbReference>
<dbReference type="Gene3D" id="2.130.10.10">
    <property type="entry name" value="YVTN repeat-like/Quinoprotein amine dehydrogenase"/>
    <property type="match status" value="2"/>
</dbReference>
<proteinExistence type="predicted"/>
<feature type="signal peptide" evidence="3">
    <location>
        <begin position="1"/>
        <end position="43"/>
    </location>
</feature>
<dbReference type="InterPro" id="IPR028203">
    <property type="entry name" value="PSII_CF48-like_dom"/>
</dbReference>
<protein>
    <submittedName>
        <fullName evidence="5">Photosynthesis system II assembly factor YCF48 family protein</fullName>
    </submittedName>
</protein>
<dbReference type="EMBL" id="JRYB01000001">
    <property type="protein sequence ID" value="OIJ40550.1"/>
    <property type="molecule type" value="Genomic_DNA"/>
</dbReference>
<sequence length="385" mass="39570">MNSFKLFSYGPGRHAPAPCRASMTTRAAILCAAVLGAALPARAEVLDRPAERSAAAFKRPMTGIAVQGDSAISVGVHGTILVSQDAGKTWKQAVVPVSSDLTNVRFSGPKLAWAVGHDGVVLRSLDAGQTWTRVLDGRTLLAVLDKHYRAQVAMGVADAAAIVDEVARAAALSATPGVLPYPFLDIRIGADGEGFVAGAFGLLLRTGDGGKTWEPWLEKAGNDRRMHLYALEQTADGKLYLAGEQGLLRRLDRAAGRFVEVATPYGGTWFGLASNEAGLVAFGLRGNAYLSADGGTAWKPLALGTQATVVGAFACAPGELAFVTQAGQVLIHRGGATADAQVARNGEIFGAAPAGSGQVALAGTGGARLAKLPGCGADAARMGKN</sequence>
<evidence type="ECO:0000256" key="2">
    <source>
        <dbReference type="ARBA" id="ARBA00023276"/>
    </source>
</evidence>
<keyword evidence="3" id="KW-0732">Signal</keyword>
<gene>
    <name evidence="5" type="ORF">LO55_3996</name>
</gene>
<evidence type="ECO:0000313" key="5">
    <source>
        <dbReference type="EMBL" id="OIJ40550.1"/>
    </source>
</evidence>
<keyword evidence="2" id="KW-0604">Photosystem II</keyword>
<dbReference type="AlphaFoldDB" id="A0A1S2N6V2"/>
<evidence type="ECO:0000256" key="3">
    <source>
        <dbReference type="SAM" id="SignalP"/>
    </source>
</evidence>
<reference evidence="5 6" key="1">
    <citation type="submission" date="2014-10" db="EMBL/GenBank/DDBJ databases">
        <authorList>
            <person name="Seo M.-J."/>
            <person name="Seok Y.J."/>
            <person name="Cha I.-T."/>
        </authorList>
    </citation>
    <scope>NUCLEOTIDE SEQUENCE [LARGE SCALE GENOMIC DNA]</scope>
    <source>
        <strain evidence="5 6">NEU</strain>
    </source>
</reference>
<dbReference type="PANTHER" id="PTHR47199:SF2">
    <property type="entry name" value="PHOTOSYSTEM II STABILITY_ASSEMBLY FACTOR HCF136, CHLOROPLASTIC"/>
    <property type="match status" value="1"/>
</dbReference>
<dbReference type="GO" id="GO:0015979">
    <property type="term" value="P:photosynthesis"/>
    <property type="evidence" value="ECO:0007669"/>
    <property type="project" value="UniProtKB-KW"/>
</dbReference>
<dbReference type="InterPro" id="IPR015943">
    <property type="entry name" value="WD40/YVTN_repeat-like_dom_sf"/>
</dbReference>
<dbReference type="PANTHER" id="PTHR47199">
    <property type="entry name" value="PHOTOSYSTEM II STABILITY/ASSEMBLY FACTOR HCF136, CHLOROPLASTIC"/>
    <property type="match status" value="1"/>
</dbReference>
<accession>A0A1S2N6V2</accession>
<name>A0A1S2N6V2_9BURK</name>
<evidence type="ECO:0000256" key="1">
    <source>
        <dbReference type="ARBA" id="ARBA00022531"/>
    </source>
</evidence>
<evidence type="ECO:0000313" key="6">
    <source>
        <dbReference type="Proteomes" id="UP000180246"/>
    </source>
</evidence>
<dbReference type="RefSeq" id="WP_083415442.1">
    <property type="nucleotide sequence ID" value="NZ_DAMCQJ010000051.1"/>
</dbReference>
<keyword evidence="1" id="KW-0602">Photosynthesis</keyword>
<evidence type="ECO:0000259" key="4">
    <source>
        <dbReference type="Pfam" id="PF14870"/>
    </source>
</evidence>
<dbReference type="SUPFAM" id="SSF110296">
    <property type="entry name" value="Oligoxyloglucan reducing end-specific cellobiohydrolase"/>
    <property type="match status" value="1"/>
</dbReference>
<feature type="domain" description="Photosynthesis system II assembly factor Ycf48/Hcf136-like" evidence="4">
    <location>
        <begin position="73"/>
        <end position="134"/>
    </location>
</feature>
<comment type="caution">
    <text evidence="5">The sequence shown here is derived from an EMBL/GenBank/DDBJ whole genome shotgun (WGS) entry which is preliminary data.</text>
</comment>